<dbReference type="PANTHER" id="PTHR34387">
    <property type="entry name" value="SLR1258 PROTEIN"/>
    <property type="match status" value="1"/>
</dbReference>
<dbReference type="RefSeq" id="WP_078692820.1">
    <property type="nucleotide sequence ID" value="NZ_FUWX01000004.1"/>
</dbReference>
<dbReference type="PANTHER" id="PTHR34387:SF1">
    <property type="entry name" value="PERIPLASMIC IMMUNOGENIC PROTEIN"/>
    <property type="match status" value="1"/>
</dbReference>
<dbReference type="InterPro" id="IPR052022">
    <property type="entry name" value="26kDa_periplasmic_antigen"/>
</dbReference>
<organism evidence="1 2">
    <name type="scientific">Cetobacterium ceti</name>
    <dbReference type="NCBI Taxonomy" id="180163"/>
    <lineage>
        <taxon>Bacteria</taxon>
        <taxon>Fusobacteriati</taxon>
        <taxon>Fusobacteriota</taxon>
        <taxon>Fusobacteriia</taxon>
        <taxon>Fusobacteriales</taxon>
        <taxon>Fusobacteriaceae</taxon>
        <taxon>Cetobacterium</taxon>
    </lineage>
</organism>
<dbReference type="GO" id="GO:0006974">
    <property type="term" value="P:DNA damage response"/>
    <property type="evidence" value="ECO:0007669"/>
    <property type="project" value="TreeGrafter"/>
</dbReference>
<sequence length="225" mass="25120">MKKLLLGLFICGSLVSYSQDIEQKISLRGSGKIQLVPNKAEIQFTVLTENKNLDKATKENTKVMNKVKENLEDLGIKNSNVKTINYNVEKIKEGEKKDQDIYYVRNSFNIELENLKSLGKVISTLEKAGVNEVGGIEFTSTEINEKSKEAMVLAYKDAYNKAQAVAQAAGYKTIMPVDISYDYMPVRGLGMVSFAESNSSNNIYVPNKLDVEVGVRTVFVVNEQK</sequence>
<dbReference type="Proteomes" id="UP000191153">
    <property type="component" value="Unassembled WGS sequence"/>
</dbReference>
<dbReference type="InterPro" id="IPR007497">
    <property type="entry name" value="SIMPL/DUF541"/>
</dbReference>
<evidence type="ECO:0000313" key="1">
    <source>
        <dbReference type="EMBL" id="SJZ36997.1"/>
    </source>
</evidence>
<evidence type="ECO:0008006" key="3">
    <source>
        <dbReference type="Google" id="ProtNLM"/>
    </source>
</evidence>
<evidence type="ECO:0000313" key="2">
    <source>
        <dbReference type="Proteomes" id="UP000191153"/>
    </source>
</evidence>
<proteinExistence type="predicted"/>
<dbReference type="Pfam" id="PF04402">
    <property type="entry name" value="SIMPL"/>
    <property type="match status" value="1"/>
</dbReference>
<reference evidence="1 2" key="1">
    <citation type="submission" date="2017-02" db="EMBL/GenBank/DDBJ databases">
        <authorList>
            <person name="Peterson S.W."/>
        </authorList>
    </citation>
    <scope>NUCLEOTIDE SEQUENCE [LARGE SCALE GENOMIC DNA]</scope>
    <source>
        <strain evidence="1 2">ATCC 700028</strain>
    </source>
</reference>
<protein>
    <recommendedName>
        <fullName evidence="3">SIMPL domain-containing protein</fullName>
    </recommendedName>
</protein>
<keyword evidence="2" id="KW-1185">Reference proteome</keyword>
<gene>
    <name evidence="1" type="ORF">SAMN02745174_00279</name>
</gene>
<dbReference type="Gene3D" id="3.30.70.2970">
    <property type="entry name" value="Protein of unknown function (DUF541), domain 2"/>
    <property type="match status" value="1"/>
</dbReference>
<dbReference type="EMBL" id="FUWX01000004">
    <property type="protein sequence ID" value="SJZ36997.1"/>
    <property type="molecule type" value="Genomic_DNA"/>
</dbReference>
<dbReference type="Gene3D" id="3.30.110.170">
    <property type="entry name" value="Protein of unknown function (DUF541), domain 1"/>
    <property type="match status" value="1"/>
</dbReference>
<dbReference type="STRING" id="180163.SAMN02745174_00279"/>
<name>A0A1T4K3V3_9FUSO</name>
<accession>A0A1T4K3V3</accession>
<dbReference type="OrthoDB" id="6021921at2"/>
<dbReference type="AlphaFoldDB" id="A0A1T4K3V3"/>